<dbReference type="PANTHER" id="PTHR33359">
    <property type="entry name" value="MOLYBDOPTERIN SYNTHASE SULFUR CARRIER SUBUNIT"/>
    <property type="match status" value="1"/>
</dbReference>
<proteinExistence type="inferred from homology"/>
<comment type="caution">
    <text evidence="4">The sequence shown here is derived from an EMBL/GenBank/DDBJ whole genome shotgun (WGS) entry which is preliminary data.</text>
</comment>
<dbReference type="EMBL" id="JAFBCV010000022">
    <property type="protein sequence ID" value="MBM7841133.1"/>
    <property type="molecule type" value="Genomic_DNA"/>
</dbReference>
<evidence type="ECO:0000256" key="3">
    <source>
        <dbReference type="ARBA" id="ARBA00024247"/>
    </source>
</evidence>
<dbReference type="RefSeq" id="WP_204469090.1">
    <property type="nucleotide sequence ID" value="NZ_JAFBCV010000022.1"/>
</dbReference>
<reference evidence="4" key="1">
    <citation type="submission" date="2021-01" db="EMBL/GenBank/DDBJ databases">
        <title>Genomic Encyclopedia of Type Strains, Phase IV (KMG-IV): sequencing the most valuable type-strain genomes for metagenomic binning, comparative biology and taxonomic classification.</title>
        <authorList>
            <person name="Goeker M."/>
        </authorList>
    </citation>
    <scope>NUCLEOTIDE SEQUENCE</scope>
    <source>
        <strain evidence="4">DSM 21943</strain>
    </source>
</reference>
<protein>
    <recommendedName>
        <fullName evidence="3">Molybdopterin synthase sulfur carrier subunit</fullName>
    </recommendedName>
</protein>
<dbReference type="Pfam" id="PF02597">
    <property type="entry name" value="ThiS"/>
    <property type="match status" value="1"/>
</dbReference>
<dbReference type="PANTHER" id="PTHR33359:SF1">
    <property type="entry name" value="MOLYBDOPTERIN SYNTHASE SULFUR CARRIER SUBUNIT"/>
    <property type="match status" value="1"/>
</dbReference>
<evidence type="ECO:0000313" key="5">
    <source>
        <dbReference type="Proteomes" id="UP001179280"/>
    </source>
</evidence>
<gene>
    <name evidence="4" type="ORF">JOC54_004433</name>
</gene>
<comment type="similarity">
    <text evidence="2">Belongs to the MoaD family.</text>
</comment>
<dbReference type="InterPro" id="IPR012675">
    <property type="entry name" value="Beta-grasp_dom_sf"/>
</dbReference>
<organism evidence="4 5">
    <name type="scientific">Shouchella xiaoxiensis</name>
    <dbReference type="NCBI Taxonomy" id="766895"/>
    <lineage>
        <taxon>Bacteria</taxon>
        <taxon>Bacillati</taxon>
        <taxon>Bacillota</taxon>
        <taxon>Bacilli</taxon>
        <taxon>Bacillales</taxon>
        <taxon>Bacillaceae</taxon>
        <taxon>Shouchella</taxon>
    </lineage>
</organism>
<dbReference type="Gene3D" id="3.10.20.30">
    <property type="match status" value="1"/>
</dbReference>
<name>A0ABS2T032_9BACI</name>
<evidence type="ECO:0000256" key="2">
    <source>
        <dbReference type="ARBA" id="ARBA00024200"/>
    </source>
</evidence>
<accession>A0ABS2T032</accession>
<keyword evidence="5" id="KW-1185">Reference proteome</keyword>
<dbReference type="SUPFAM" id="SSF54285">
    <property type="entry name" value="MoaD/ThiS"/>
    <property type="match status" value="1"/>
</dbReference>
<dbReference type="InterPro" id="IPR003749">
    <property type="entry name" value="ThiS/MoaD-like"/>
</dbReference>
<dbReference type="CDD" id="cd00754">
    <property type="entry name" value="Ubl_MoaD"/>
    <property type="match status" value="1"/>
</dbReference>
<dbReference type="InterPro" id="IPR044672">
    <property type="entry name" value="MOCS2A"/>
</dbReference>
<evidence type="ECO:0000256" key="1">
    <source>
        <dbReference type="ARBA" id="ARBA00022741"/>
    </source>
</evidence>
<sequence length="78" mass="8528">MITILLFARMEEEVGSSKIEANVSGKTIADLKSWMQATYSLEKELTQCMTAINEEFATDADVIKENDVVAFIPPVSGG</sequence>
<dbReference type="InterPro" id="IPR016155">
    <property type="entry name" value="Mopterin_synth/thiamin_S_b"/>
</dbReference>
<evidence type="ECO:0000313" key="4">
    <source>
        <dbReference type="EMBL" id="MBM7841133.1"/>
    </source>
</evidence>
<dbReference type="NCBIfam" id="TIGR01682">
    <property type="entry name" value="moaD"/>
    <property type="match status" value="1"/>
</dbReference>
<dbReference type="Proteomes" id="UP001179280">
    <property type="component" value="Unassembled WGS sequence"/>
</dbReference>
<keyword evidence="1" id="KW-0547">Nucleotide-binding</keyword>